<evidence type="ECO:0000313" key="1">
    <source>
        <dbReference type="EMBL" id="QCE11007.1"/>
    </source>
</evidence>
<dbReference type="EMBL" id="CP039354">
    <property type="protein sequence ID" value="QCE11007.1"/>
    <property type="molecule type" value="Genomic_DNA"/>
</dbReference>
<name>A0A4D6NGD3_VIGUN</name>
<protein>
    <submittedName>
        <fullName evidence="1">Uncharacterized protein</fullName>
    </submittedName>
</protein>
<dbReference type="Proteomes" id="UP000501690">
    <property type="component" value="Linkage Group LG10"/>
</dbReference>
<dbReference type="AlphaFoldDB" id="A0A4D6NGD3"/>
<gene>
    <name evidence="1" type="ORF">DEO72_LG10g2240</name>
</gene>
<proteinExistence type="predicted"/>
<accession>A0A4D6NGD3</accession>
<reference evidence="1 2" key="1">
    <citation type="submission" date="2019-04" db="EMBL/GenBank/DDBJ databases">
        <title>An improved genome assembly and genetic linkage map for asparagus bean, Vigna unguiculata ssp. sesquipedialis.</title>
        <authorList>
            <person name="Xia Q."/>
            <person name="Zhang R."/>
            <person name="Dong Y."/>
        </authorList>
    </citation>
    <scope>NUCLEOTIDE SEQUENCE [LARGE SCALE GENOMIC DNA]</scope>
    <source>
        <tissue evidence="1">Leaf</tissue>
    </source>
</reference>
<keyword evidence="2" id="KW-1185">Reference proteome</keyword>
<sequence>MLPLPNLHHHCAKSLRSCRHRAKSSSPCEVTAVTVRSRLVTVACCFCALRLLASPCEVAYEVTPSLCRPHCPSLIRFLHLKELSVIDVGVKTAEVLAFFAGALLEKQIVFVCSNLVCLVAQLKVVVCDAPTRWLDDASHSQSGHGHGGAADTCTTRCWKLFPESDTASSETRADRHL</sequence>
<evidence type="ECO:0000313" key="2">
    <source>
        <dbReference type="Proteomes" id="UP000501690"/>
    </source>
</evidence>
<organism evidence="1 2">
    <name type="scientific">Vigna unguiculata</name>
    <name type="common">Cowpea</name>
    <dbReference type="NCBI Taxonomy" id="3917"/>
    <lineage>
        <taxon>Eukaryota</taxon>
        <taxon>Viridiplantae</taxon>
        <taxon>Streptophyta</taxon>
        <taxon>Embryophyta</taxon>
        <taxon>Tracheophyta</taxon>
        <taxon>Spermatophyta</taxon>
        <taxon>Magnoliopsida</taxon>
        <taxon>eudicotyledons</taxon>
        <taxon>Gunneridae</taxon>
        <taxon>Pentapetalae</taxon>
        <taxon>rosids</taxon>
        <taxon>fabids</taxon>
        <taxon>Fabales</taxon>
        <taxon>Fabaceae</taxon>
        <taxon>Papilionoideae</taxon>
        <taxon>50 kb inversion clade</taxon>
        <taxon>NPAAA clade</taxon>
        <taxon>indigoferoid/millettioid clade</taxon>
        <taxon>Phaseoleae</taxon>
        <taxon>Vigna</taxon>
    </lineage>
</organism>